<dbReference type="AlphaFoldDB" id="A0A8E6EXS2"/>
<gene>
    <name evidence="2" type="ORF">KIH39_24340</name>
</gene>
<name>A0A8E6EXS2_9BACT</name>
<dbReference type="RefSeq" id="WP_213496397.1">
    <property type="nucleotide sequence ID" value="NZ_CP074694.1"/>
</dbReference>
<feature type="transmembrane region" description="Helical" evidence="1">
    <location>
        <begin position="37"/>
        <end position="55"/>
    </location>
</feature>
<evidence type="ECO:0000256" key="1">
    <source>
        <dbReference type="SAM" id="Phobius"/>
    </source>
</evidence>
<accession>A0A8E6EXS2</accession>
<reference evidence="2" key="1">
    <citation type="submission" date="2021-05" db="EMBL/GenBank/DDBJ databases">
        <title>Complete genome sequence of the cellulolytic planctomycete Telmatocola sphagniphila SP2T and characterization of the first cellulase from planctomycetes.</title>
        <authorList>
            <person name="Rakitin A.L."/>
            <person name="Beletsky A.V."/>
            <person name="Naumoff D.G."/>
            <person name="Kulichevskaya I.S."/>
            <person name="Mardanov A.V."/>
            <person name="Ravin N.V."/>
            <person name="Dedysh S.N."/>
        </authorList>
    </citation>
    <scope>NUCLEOTIDE SEQUENCE</scope>
    <source>
        <strain evidence="2">SP2T</strain>
    </source>
</reference>
<keyword evidence="1" id="KW-0812">Transmembrane</keyword>
<protein>
    <submittedName>
        <fullName evidence="2">Uncharacterized protein</fullName>
    </submittedName>
</protein>
<keyword evidence="1" id="KW-0472">Membrane</keyword>
<proteinExistence type="predicted"/>
<keyword evidence="3" id="KW-1185">Reference proteome</keyword>
<keyword evidence="1" id="KW-1133">Transmembrane helix</keyword>
<evidence type="ECO:0000313" key="2">
    <source>
        <dbReference type="EMBL" id="QVL31928.1"/>
    </source>
</evidence>
<dbReference type="EMBL" id="CP074694">
    <property type="protein sequence ID" value="QVL31928.1"/>
    <property type="molecule type" value="Genomic_DNA"/>
</dbReference>
<dbReference type="KEGG" id="tsph:KIH39_24340"/>
<sequence>MSKFDADDPKLQNFLKSLVRTAINAGIYSLVRKMGTMWLVIMLALAIGLVIYFRWY</sequence>
<dbReference type="Proteomes" id="UP000676194">
    <property type="component" value="Chromosome"/>
</dbReference>
<organism evidence="2 3">
    <name type="scientific">Telmatocola sphagniphila</name>
    <dbReference type="NCBI Taxonomy" id="1123043"/>
    <lineage>
        <taxon>Bacteria</taxon>
        <taxon>Pseudomonadati</taxon>
        <taxon>Planctomycetota</taxon>
        <taxon>Planctomycetia</taxon>
        <taxon>Gemmatales</taxon>
        <taxon>Gemmataceae</taxon>
    </lineage>
</organism>
<evidence type="ECO:0000313" key="3">
    <source>
        <dbReference type="Proteomes" id="UP000676194"/>
    </source>
</evidence>